<accession>A0A843U3R6</accession>
<evidence type="ECO:0000313" key="2">
    <source>
        <dbReference type="EMBL" id="MQL75039.1"/>
    </source>
</evidence>
<dbReference type="EMBL" id="NMUH01000232">
    <property type="protein sequence ID" value="MQL75039.1"/>
    <property type="molecule type" value="Genomic_DNA"/>
</dbReference>
<organism evidence="2 3">
    <name type="scientific">Colocasia esculenta</name>
    <name type="common">Wild taro</name>
    <name type="synonym">Arum esculentum</name>
    <dbReference type="NCBI Taxonomy" id="4460"/>
    <lineage>
        <taxon>Eukaryota</taxon>
        <taxon>Viridiplantae</taxon>
        <taxon>Streptophyta</taxon>
        <taxon>Embryophyta</taxon>
        <taxon>Tracheophyta</taxon>
        <taxon>Spermatophyta</taxon>
        <taxon>Magnoliopsida</taxon>
        <taxon>Liliopsida</taxon>
        <taxon>Araceae</taxon>
        <taxon>Aroideae</taxon>
        <taxon>Colocasieae</taxon>
        <taxon>Colocasia</taxon>
    </lineage>
</organism>
<feature type="region of interest" description="Disordered" evidence="1">
    <location>
        <begin position="1"/>
        <end position="38"/>
    </location>
</feature>
<keyword evidence="3" id="KW-1185">Reference proteome</keyword>
<sequence>MFMSEQGEALAPRPAEEQEDEEPTSSSPEEEGDDYDVAITKAPLPTSRSHESITTPILSHYQVVSPPSEHQEATALVVITGSVDTPLTGVDTMLQTQYKIMQNWSSSVDTSSGSVDTRQLPETLLANLGQCVDTSSSSVDTRDLPRTPSKLFWDSVSTLAQVVSTLVPFQNKTYRSCGTRKHISCSGLLTPLITL</sequence>
<dbReference type="Proteomes" id="UP000652761">
    <property type="component" value="Unassembled WGS sequence"/>
</dbReference>
<evidence type="ECO:0000313" key="3">
    <source>
        <dbReference type="Proteomes" id="UP000652761"/>
    </source>
</evidence>
<evidence type="ECO:0000256" key="1">
    <source>
        <dbReference type="SAM" id="MobiDB-lite"/>
    </source>
</evidence>
<dbReference type="AlphaFoldDB" id="A0A843U3R6"/>
<feature type="compositionally biased region" description="Acidic residues" evidence="1">
    <location>
        <begin position="17"/>
        <end position="36"/>
    </location>
</feature>
<comment type="caution">
    <text evidence="2">The sequence shown here is derived from an EMBL/GenBank/DDBJ whole genome shotgun (WGS) entry which is preliminary data.</text>
</comment>
<gene>
    <name evidence="2" type="ORF">Taro_007394</name>
</gene>
<reference evidence="2" key="1">
    <citation type="submission" date="2017-07" db="EMBL/GenBank/DDBJ databases">
        <title>Taro Niue Genome Assembly and Annotation.</title>
        <authorList>
            <person name="Atibalentja N."/>
            <person name="Keating K."/>
            <person name="Fields C.J."/>
        </authorList>
    </citation>
    <scope>NUCLEOTIDE SEQUENCE</scope>
    <source>
        <strain evidence="2">Niue_2</strain>
        <tissue evidence="2">Leaf</tissue>
    </source>
</reference>
<proteinExistence type="predicted"/>
<name>A0A843U3R6_COLES</name>
<protein>
    <submittedName>
        <fullName evidence="2">Uncharacterized protein</fullName>
    </submittedName>
</protein>